<comment type="caution">
    <text evidence="2">The sequence shown here is derived from an EMBL/GenBank/DDBJ whole genome shotgun (WGS) entry which is preliminary data.</text>
</comment>
<evidence type="ECO:0000256" key="1">
    <source>
        <dbReference type="SAM" id="MobiDB-lite"/>
    </source>
</evidence>
<dbReference type="AlphaFoldDB" id="K0S3C0"/>
<feature type="region of interest" description="Disordered" evidence="1">
    <location>
        <begin position="107"/>
        <end position="148"/>
    </location>
</feature>
<dbReference type="Proteomes" id="UP000266841">
    <property type="component" value="Unassembled WGS sequence"/>
</dbReference>
<dbReference type="EMBL" id="AGNL01020897">
    <property type="protein sequence ID" value="EJK60583.1"/>
    <property type="molecule type" value="Genomic_DNA"/>
</dbReference>
<evidence type="ECO:0000313" key="2">
    <source>
        <dbReference type="EMBL" id="EJK60583.1"/>
    </source>
</evidence>
<organism evidence="2 3">
    <name type="scientific">Thalassiosira oceanica</name>
    <name type="common">Marine diatom</name>
    <dbReference type="NCBI Taxonomy" id="159749"/>
    <lineage>
        <taxon>Eukaryota</taxon>
        <taxon>Sar</taxon>
        <taxon>Stramenopiles</taxon>
        <taxon>Ochrophyta</taxon>
        <taxon>Bacillariophyta</taxon>
        <taxon>Coscinodiscophyceae</taxon>
        <taxon>Thalassiosirophycidae</taxon>
        <taxon>Thalassiosirales</taxon>
        <taxon>Thalassiosiraceae</taxon>
        <taxon>Thalassiosira</taxon>
    </lineage>
</organism>
<accession>K0S3C0</accession>
<sequence length="164" mass="18206">MGRELLDGTMDFALLPEYFGCSFDRDYAEKLITGSVESDDPETTQLSGLTRQLILWQVFATGSFMDFDLLPEYFRGSSFDREYVEKLVGLVEAFGEDMGLKVGSGVAAENHEEEEDRPGPGWGKPGETGTKDDEGKSEKAEDKEDEQFVLTGGLSSWLHNSWVG</sequence>
<evidence type="ECO:0000313" key="3">
    <source>
        <dbReference type="Proteomes" id="UP000266841"/>
    </source>
</evidence>
<protein>
    <submittedName>
        <fullName evidence="2">Uncharacterized protein</fullName>
    </submittedName>
</protein>
<proteinExistence type="predicted"/>
<name>K0S3C0_THAOC</name>
<gene>
    <name evidence="2" type="ORF">THAOC_19033</name>
</gene>
<keyword evidence="3" id="KW-1185">Reference proteome</keyword>
<reference evidence="2 3" key="1">
    <citation type="journal article" date="2012" name="Genome Biol.">
        <title>Genome and low-iron response of an oceanic diatom adapted to chronic iron limitation.</title>
        <authorList>
            <person name="Lommer M."/>
            <person name="Specht M."/>
            <person name="Roy A.S."/>
            <person name="Kraemer L."/>
            <person name="Andreson R."/>
            <person name="Gutowska M.A."/>
            <person name="Wolf J."/>
            <person name="Bergner S.V."/>
            <person name="Schilhabel M.B."/>
            <person name="Klostermeier U.C."/>
            <person name="Beiko R.G."/>
            <person name="Rosenstiel P."/>
            <person name="Hippler M."/>
            <person name="Laroche J."/>
        </authorList>
    </citation>
    <scope>NUCLEOTIDE SEQUENCE [LARGE SCALE GENOMIC DNA]</scope>
    <source>
        <strain evidence="2 3">CCMP1005</strain>
    </source>
</reference>
<feature type="compositionally biased region" description="Basic and acidic residues" evidence="1">
    <location>
        <begin position="129"/>
        <end position="142"/>
    </location>
</feature>